<reference evidence="1 2" key="1">
    <citation type="journal article" date="2019" name="Int. J. Syst. Evol. Microbiol.">
        <title>Capsulimonas corticalis gen. nov., sp. nov., an aerobic capsulated bacterium, of a novel bacterial order, Capsulimonadales ord. nov., of the class Armatimonadia of the phylum Armatimonadetes.</title>
        <authorList>
            <person name="Li J."/>
            <person name="Kudo C."/>
            <person name="Tonouchi A."/>
        </authorList>
    </citation>
    <scope>NUCLEOTIDE SEQUENCE [LARGE SCALE GENOMIC DNA]</scope>
    <source>
        <strain evidence="1 2">AX-7</strain>
    </source>
</reference>
<gene>
    <name evidence="1" type="ORF">CCAX7_57840</name>
</gene>
<accession>A0A402D037</accession>
<dbReference type="GO" id="GO:0030246">
    <property type="term" value="F:carbohydrate binding"/>
    <property type="evidence" value="ECO:0007669"/>
    <property type="project" value="InterPro"/>
</dbReference>
<dbReference type="InterPro" id="IPR050258">
    <property type="entry name" value="Leguminous_Lectin"/>
</dbReference>
<dbReference type="Pfam" id="PF00139">
    <property type="entry name" value="Lectin_legB"/>
    <property type="match status" value="1"/>
</dbReference>
<name>A0A402D037_9BACT</name>
<dbReference type="PANTHER" id="PTHR32401">
    <property type="entry name" value="CONCANAVALIN A-LIKE LECTIN FAMILY PROTEIN"/>
    <property type="match status" value="1"/>
</dbReference>
<dbReference type="RefSeq" id="WP_119322930.1">
    <property type="nucleotide sequence ID" value="NZ_AP025739.1"/>
</dbReference>
<dbReference type="AlphaFoldDB" id="A0A402D037"/>
<dbReference type="SUPFAM" id="SSF49899">
    <property type="entry name" value="Concanavalin A-like lectins/glucanases"/>
    <property type="match status" value="1"/>
</dbReference>
<evidence type="ECO:0000313" key="2">
    <source>
        <dbReference type="Proteomes" id="UP000287394"/>
    </source>
</evidence>
<proteinExistence type="predicted"/>
<dbReference type="CDD" id="cd01951">
    <property type="entry name" value="lectin_L-type"/>
    <property type="match status" value="1"/>
</dbReference>
<dbReference type="Proteomes" id="UP000287394">
    <property type="component" value="Chromosome"/>
</dbReference>
<dbReference type="EMBL" id="AP025739">
    <property type="protein sequence ID" value="BDI33733.1"/>
    <property type="molecule type" value="Genomic_DNA"/>
</dbReference>
<protein>
    <submittedName>
        <fullName evidence="1">Uncharacterized protein</fullName>
    </submittedName>
</protein>
<dbReference type="OrthoDB" id="8901610at2"/>
<dbReference type="InterPro" id="IPR001220">
    <property type="entry name" value="Legume_lectin_dom"/>
</dbReference>
<dbReference type="KEGG" id="ccot:CCAX7_57840"/>
<organism evidence="1 2">
    <name type="scientific">Capsulimonas corticalis</name>
    <dbReference type="NCBI Taxonomy" id="2219043"/>
    <lineage>
        <taxon>Bacteria</taxon>
        <taxon>Bacillati</taxon>
        <taxon>Armatimonadota</taxon>
        <taxon>Armatimonadia</taxon>
        <taxon>Capsulimonadales</taxon>
        <taxon>Capsulimonadaceae</taxon>
        <taxon>Capsulimonas</taxon>
    </lineage>
</organism>
<sequence>MSRKVHILVLAAAALLPISARAQVIDHSNPTSNNDLVANQSYPWGPVFMGGVCRLTDKGTSEICTIFYKDRVNVAKFKNSFEFQIISGGPFDDATQSYPNVADGMTFTLQATAVSAIGLGGGNLGYGTIDHSVAVKFDCAPNPEGDPSGSCTGLFVNGQAPFGGIDLLPAKIDLRSQHPFRVEMDYDHAVLRVRITDLATAATAVQTYNVDIPATIGSPSAFVGFTAATGLGSSAHDLHSWYWNSPPFGSTASKSTPREANVAACPAPSQSARGKKIVAPWPTFSLTPAKPPRP</sequence>
<evidence type="ECO:0000313" key="1">
    <source>
        <dbReference type="EMBL" id="BDI33733.1"/>
    </source>
</evidence>
<dbReference type="InterPro" id="IPR056573">
    <property type="entry name" value="Lectin_L-type_dom"/>
</dbReference>
<keyword evidence="2" id="KW-1185">Reference proteome</keyword>
<dbReference type="InterPro" id="IPR013320">
    <property type="entry name" value="ConA-like_dom_sf"/>
</dbReference>
<dbReference type="PANTHER" id="PTHR32401:SF48">
    <property type="entry name" value="LEGUME LECTIN DOMAIN-CONTAINING PROTEIN"/>
    <property type="match status" value="1"/>
</dbReference>
<dbReference type="Gene3D" id="2.60.120.200">
    <property type="match status" value="1"/>
</dbReference>